<dbReference type="Proteomes" id="UP000186868">
    <property type="component" value="Unassembled WGS sequence"/>
</dbReference>
<keyword evidence="2" id="KW-1185">Reference proteome</keyword>
<comment type="caution">
    <text evidence="1">The sequence shown here is derived from an EMBL/GenBank/DDBJ whole genome shotgun (WGS) entry which is preliminary data.</text>
</comment>
<dbReference type="STRING" id="1921803.NIES593_07065"/>
<name>A0A1U7HLN6_9CYAN</name>
<protein>
    <submittedName>
        <fullName evidence="1">Uncharacterized protein</fullName>
    </submittedName>
</protein>
<organism evidence="1 2">
    <name type="scientific">Hydrococcus rivularis NIES-593</name>
    <dbReference type="NCBI Taxonomy" id="1921803"/>
    <lineage>
        <taxon>Bacteria</taxon>
        <taxon>Bacillati</taxon>
        <taxon>Cyanobacteriota</taxon>
        <taxon>Cyanophyceae</taxon>
        <taxon>Pleurocapsales</taxon>
        <taxon>Hydrococcaceae</taxon>
        <taxon>Hydrococcus</taxon>
    </lineage>
</organism>
<sequence>MLLQTEFQFQVEGEFIQFLDWSKGTPKYVRIAIGEERFPIKLSKSLREIVDLNIVPGDRLKIIGDETLKPETGIHKLKATQIINLSRQSEPTLDNLEEISYPKKGKSKAKILVCHKSGCLKRGGKHLHEKIEQALSELGLQNHVKIERTGCQKRCKKAPNFILMPGEKETRCDRMDLDSIFALLEKHFCISCK</sequence>
<dbReference type="SUPFAM" id="SSF52833">
    <property type="entry name" value="Thioredoxin-like"/>
    <property type="match status" value="1"/>
</dbReference>
<dbReference type="OrthoDB" id="465045at2"/>
<dbReference type="CDD" id="cd02980">
    <property type="entry name" value="TRX_Fd_family"/>
    <property type="match status" value="1"/>
</dbReference>
<dbReference type="EMBL" id="MRCB01000006">
    <property type="protein sequence ID" value="OKH24435.1"/>
    <property type="molecule type" value="Genomic_DNA"/>
</dbReference>
<gene>
    <name evidence="1" type="ORF">NIES593_07065</name>
</gene>
<dbReference type="AlphaFoldDB" id="A0A1U7HLN6"/>
<proteinExistence type="predicted"/>
<dbReference type="Gene3D" id="3.40.30.10">
    <property type="entry name" value="Glutaredoxin"/>
    <property type="match status" value="1"/>
</dbReference>
<accession>A0A1U7HLN6</accession>
<dbReference type="InterPro" id="IPR036249">
    <property type="entry name" value="Thioredoxin-like_sf"/>
</dbReference>
<reference evidence="1 2" key="1">
    <citation type="submission" date="2016-11" db="EMBL/GenBank/DDBJ databases">
        <title>Draft Genome Sequences of Nine Cyanobacterial Strains from Diverse Habitats.</title>
        <authorList>
            <person name="Zhu T."/>
            <person name="Hou S."/>
            <person name="Lu X."/>
            <person name="Hess W.R."/>
        </authorList>
    </citation>
    <scope>NUCLEOTIDE SEQUENCE [LARGE SCALE GENOMIC DNA]</scope>
    <source>
        <strain evidence="1 2">NIES-593</strain>
    </source>
</reference>
<evidence type="ECO:0000313" key="2">
    <source>
        <dbReference type="Proteomes" id="UP000186868"/>
    </source>
</evidence>
<evidence type="ECO:0000313" key="1">
    <source>
        <dbReference type="EMBL" id="OKH24435.1"/>
    </source>
</evidence>